<reference evidence="3 4" key="2">
    <citation type="submission" date="2018-11" db="EMBL/GenBank/DDBJ databases">
        <authorList>
            <consortium name="Pathogen Informatics"/>
        </authorList>
    </citation>
    <scope>NUCLEOTIDE SEQUENCE [LARGE SCALE GENOMIC DNA]</scope>
</reference>
<evidence type="ECO:0000313" key="3">
    <source>
        <dbReference type="EMBL" id="VDK53742.1"/>
    </source>
</evidence>
<accession>A0A183DBU4</accession>
<dbReference type="EMBL" id="UYRT01014142">
    <property type="protein sequence ID" value="VDK53742.1"/>
    <property type="molecule type" value="Genomic_DNA"/>
</dbReference>
<feature type="signal peptide" evidence="2">
    <location>
        <begin position="1"/>
        <end position="23"/>
    </location>
</feature>
<dbReference type="AlphaFoldDB" id="A0A183DBU4"/>
<evidence type="ECO:0000313" key="4">
    <source>
        <dbReference type="Proteomes" id="UP000271098"/>
    </source>
</evidence>
<sequence length="64" mass="6991">MGLSERLLYIALLCLHRSILTSAQADLNALNAQAAQQVAPPQKILSAQGREQNITPQPVQQQQL</sequence>
<keyword evidence="4" id="KW-1185">Reference proteome</keyword>
<gene>
    <name evidence="3" type="ORF">GPUH_LOCUS6185</name>
</gene>
<name>A0A183DBU4_9BILA</name>
<dbReference type="WBParaSite" id="GPUH_0000619301-mRNA-1">
    <property type="protein sequence ID" value="GPUH_0000619301-mRNA-1"/>
    <property type="gene ID" value="GPUH_0000619301"/>
</dbReference>
<keyword evidence="2" id="KW-0732">Signal</keyword>
<feature type="chain" id="PRO_5043138682" evidence="2">
    <location>
        <begin position="24"/>
        <end position="64"/>
    </location>
</feature>
<organism evidence="5">
    <name type="scientific">Gongylonema pulchrum</name>
    <dbReference type="NCBI Taxonomy" id="637853"/>
    <lineage>
        <taxon>Eukaryota</taxon>
        <taxon>Metazoa</taxon>
        <taxon>Ecdysozoa</taxon>
        <taxon>Nematoda</taxon>
        <taxon>Chromadorea</taxon>
        <taxon>Rhabditida</taxon>
        <taxon>Spirurina</taxon>
        <taxon>Spiruromorpha</taxon>
        <taxon>Spiruroidea</taxon>
        <taxon>Gongylonematidae</taxon>
        <taxon>Gongylonema</taxon>
    </lineage>
</organism>
<feature type="region of interest" description="Disordered" evidence="1">
    <location>
        <begin position="45"/>
        <end position="64"/>
    </location>
</feature>
<evidence type="ECO:0000313" key="5">
    <source>
        <dbReference type="WBParaSite" id="GPUH_0000619301-mRNA-1"/>
    </source>
</evidence>
<proteinExistence type="predicted"/>
<protein>
    <submittedName>
        <fullName evidence="5">ShlB/FhaC/HecB family hemolysin secretion/activation protein</fullName>
    </submittedName>
</protein>
<dbReference type="Proteomes" id="UP000271098">
    <property type="component" value="Unassembled WGS sequence"/>
</dbReference>
<evidence type="ECO:0000256" key="2">
    <source>
        <dbReference type="SAM" id="SignalP"/>
    </source>
</evidence>
<reference evidence="5" key="1">
    <citation type="submission" date="2016-06" db="UniProtKB">
        <authorList>
            <consortium name="WormBaseParasite"/>
        </authorList>
    </citation>
    <scope>IDENTIFICATION</scope>
</reference>
<evidence type="ECO:0000256" key="1">
    <source>
        <dbReference type="SAM" id="MobiDB-lite"/>
    </source>
</evidence>